<dbReference type="GO" id="GO:0010468">
    <property type="term" value="P:regulation of gene expression"/>
    <property type="evidence" value="ECO:0007669"/>
    <property type="project" value="TreeGrafter"/>
</dbReference>
<dbReference type="Proteomes" id="UP001201262">
    <property type="component" value="Unassembled WGS sequence"/>
</dbReference>
<evidence type="ECO:0000256" key="8">
    <source>
        <dbReference type="SAM" id="MobiDB-lite"/>
    </source>
</evidence>
<proteinExistence type="predicted"/>
<keyword evidence="2" id="KW-0479">Metal-binding</keyword>
<dbReference type="PANTHER" id="PTHR16515:SF66">
    <property type="entry name" value="C2H2-TYPE DOMAIN-CONTAINING PROTEIN"/>
    <property type="match status" value="1"/>
</dbReference>
<feature type="domain" description="C2H2-type" evidence="9">
    <location>
        <begin position="302"/>
        <end position="329"/>
    </location>
</feature>
<evidence type="ECO:0000256" key="6">
    <source>
        <dbReference type="ARBA" id="ARBA00023242"/>
    </source>
</evidence>
<dbReference type="Pfam" id="PF00096">
    <property type="entry name" value="zf-C2H2"/>
    <property type="match status" value="2"/>
</dbReference>
<evidence type="ECO:0000313" key="10">
    <source>
        <dbReference type="EMBL" id="KAH8700815.1"/>
    </source>
</evidence>
<dbReference type="EMBL" id="JAJTJA010000004">
    <property type="protein sequence ID" value="KAH8700815.1"/>
    <property type="molecule type" value="Genomic_DNA"/>
</dbReference>
<feature type="compositionally biased region" description="Basic residues" evidence="8">
    <location>
        <begin position="319"/>
        <end position="332"/>
    </location>
</feature>
<dbReference type="InterPro" id="IPR036236">
    <property type="entry name" value="Znf_C2H2_sf"/>
</dbReference>
<feature type="compositionally biased region" description="Polar residues" evidence="8">
    <location>
        <begin position="170"/>
        <end position="185"/>
    </location>
</feature>
<accession>A0AAD4KZQ4</accession>
<dbReference type="PANTHER" id="PTHR16515">
    <property type="entry name" value="PR DOMAIN ZINC FINGER PROTEIN"/>
    <property type="match status" value="1"/>
</dbReference>
<evidence type="ECO:0000256" key="2">
    <source>
        <dbReference type="ARBA" id="ARBA00022723"/>
    </source>
</evidence>
<reference evidence="10" key="1">
    <citation type="submission" date="2021-12" db="EMBL/GenBank/DDBJ databases">
        <title>Convergent genome expansion in fungi linked to evolution of root-endophyte symbiosis.</title>
        <authorList>
            <consortium name="DOE Joint Genome Institute"/>
            <person name="Ke Y.-H."/>
            <person name="Bonito G."/>
            <person name="Liao H.-L."/>
            <person name="Looney B."/>
            <person name="Rojas-Flechas A."/>
            <person name="Nash J."/>
            <person name="Hameed K."/>
            <person name="Schadt C."/>
            <person name="Martin F."/>
            <person name="Crous P.W."/>
            <person name="Miettinen O."/>
            <person name="Magnuson J.K."/>
            <person name="Labbe J."/>
            <person name="Jacobson D."/>
            <person name="Doktycz M.J."/>
            <person name="Veneault-Fourrey C."/>
            <person name="Kuo A."/>
            <person name="Mondo S."/>
            <person name="Calhoun S."/>
            <person name="Riley R."/>
            <person name="Ohm R."/>
            <person name="LaButti K."/>
            <person name="Andreopoulos B."/>
            <person name="Pangilinan J."/>
            <person name="Nolan M."/>
            <person name="Tritt A."/>
            <person name="Clum A."/>
            <person name="Lipzen A."/>
            <person name="Daum C."/>
            <person name="Barry K."/>
            <person name="Grigoriev I.V."/>
            <person name="Vilgalys R."/>
        </authorList>
    </citation>
    <scope>NUCLEOTIDE SEQUENCE</scope>
    <source>
        <strain evidence="10">PMI_201</strain>
    </source>
</reference>
<dbReference type="InterPro" id="IPR013087">
    <property type="entry name" value="Znf_C2H2_type"/>
</dbReference>
<feature type="region of interest" description="Disordered" evidence="8">
    <location>
        <begin position="199"/>
        <end position="231"/>
    </location>
</feature>
<keyword evidence="4 7" id="KW-0863">Zinc-finger</keyword>
<evidence type="ECO:0000256" key="5">
    <source>
        <dbReference type="ARBA" id="ARBA00022833"/>
    </source>
</evidence>
<evidence type="ECO:0000256" key="4">
    <source>
        <dbReference type="ARBA" id="ARBA00022771"/>
    </source>
</evidence>
<comment type="subcellular location">
    <subcellularLocation>
        <location evidence="1">Nucleus</location>
    </subcellularLocation>
</comment>
<feature type="region of interest" description="Disordered" evidence="8">
    <location>
        <begin position="1"/>
        <end position="41"/>
    </location>
</feature>
<evidence type="ECO:0000256" key="3">
    <source>
        <dbReference type="ARBA" id="ARBA00022737"/>
    </source>
</evidence>
<evidence type="ECO:0000259" key="9">
    <source>
        <dbReference type="PROSITE" id="PS50157"/>
    </source>
</evidence>
<evidence type="ECO:0000313" key="11">
    <source>
        <dbReference type="Proteomes" id="UP001201262"/>
    </source>
</evidence>
<feature type="domain" description="C2H2-type" evidence="9">
    <location>
        <begin position="243"/>
        <end position="270"/>
    </location>
</feature>
<dbReference type="SUPFAM" id="SSF57667">
    <property type="entry name" value="beta-beta-alpha zinc fingers"/>
    <property type="match status" value="2"/>
</dbReference>
<dbReference type="GO" id="GO:0005634">
    <property type="term" value="C:nucleus"/>
    <property type="evidence" value="ECO:0007669"/>
    <property type="project" value="UniProtKB-SubCell"/>
</dbReference>
<dbReference type="GO" id="GO:0008270">
    <property type="term" value="F:zinc ion binding"/>
    <property type="evidence" value="ECO:0007669"/>
    <property type="project" value="UniProtKB-KW"/>
</dbReference>
<keyword evidence="11" id="KW-1185">Reference proteome</keyword>
<name>A0AAD4KZQ4_9EURO</name>
<feature type="region of interest" description="Disordered" evidence="8">
    <location>
        <begin position="318"/>
        <end position="348"/>
    </location>
</feature>
<dbReference type="PROSITE" id="PS00028">
    <property type="entry name" value="ZINC_FINGER_C2H2_1"/>
    <property type="match status" value="2"/>
</dbReference>
<keyword evidence="5" id="KW-0862">Zinc</keyword>
<dbReference type="RefSeq" id="XP_046074521.1">
    <property type="nucleotide sequence ID" value="XM_046220141.1"/>
</dbReference>
<sequence>MQPKQSATASPNRRPSSEHPFGLNDSYLRSSTSVSVKMEPQDYSPPTTIGLGIVPDVACLPVTQSLPMHDWAAQPIIGTSACFNPTIGAPDYGPHPYFRQQYPGDPVVSQSMMRYSELPRDHTAPVYYNANMNTRNSQSPVYHEATVWPITPQSQISTPVRYPKQEPHTHSPTWEQSLSPSGTTLSHRSLAVDQRLGDLGIGGESHEQDGRSPSADVSEPETCHRGSVERSPSLDSLSLELGLLCEICGRKFTRRANCREHTRRHDPKQRTIVSCKDCGKTFGRKTDLKRHYSTVHDGEKRFSCERCGRAYSRMDTLHRHNKTGCSRRKRRSPSAENSDKFKQVQRRT</sequence>
<dbReference type="InterPro" id="IPR050331">
    <property type="entry name" value="Zinc_finger"/>
</dbReference>
<dbReference type="PROSITE" id="PS50157">
    <property type="entry name" value="ZINC_FINGER_C2H2_2"/>
    <property type="match status" value="3"/>
</dbReference>
<feature type="region of interest" description="Disordered" evidence="8">
    <location>
        <begin position="158"/>
        <end position="185"/>
    </location>
</feature>
<dbReference type="Gene3D" id="3.30.160.60">
    <property type="entry name" value="Classic Zinc Finger"/>
    <property type="match status" value="3"/>
</dbReference>
<gene>
    <name evidence="10" type="ORF">BGW36DRAFT_425620</name>
</gene>
<comment type="caution">
    <text evidence="10">The sequence shown here is derived from an EMBL/GenBank/DDBJ whole genome shotgun (WGS) entry which is preliminary data.</text>
</comment>
<feature type="domain" description="C2H2-type" evidence="9">
    <location>
        <begin position="273"/>
        <end position="301"/>
    </location>
</feature>
<dbReference type="FunFam" id="3.30.160.60:FF:000446">
    <property type="entry name" value="Zinc finger protein"/>
    <property type="match status" value="1"/>
</dbReference>
<dbReference type="SMART" id="SM00355">
    <property type="entry name" value="ZnF_C2H2"/>
    <property type="match status" value="3"/>
</dbReference>
<protein>
    <recommendedName>
        <fullName evidence="9">C2H2-type domain-containing protein</fullName>
    </recommendedName>
</protein>
<evidence type="ECO:0000256" key="1">
    <source>
        <dbReference type="ARBA" id="ARBA00004123"/>
    </source>
</evidence>
<dbReference type="AlphaFoldDB" id="A0AAD4KZQ4"/>
<organism evidence="10 11">
    <name type="scientific">Talaromyces proteolyticus</name>
    <dbReference type="NCBI Taxonomy" id="1131652"/>
    <lineage>
        <taxon>Eukaryota</taxon>
        <taxon>Fungi</taxon>
        <taxon>Dikarya</taxon>
        <taxon>Ascomycota</taxon>
        <taxon>Pezizomycotina</taxon>
        <taxon>Eurotiomycetes</taxon>
        <taxon>Eurotiomycetidae</taxon>
        <taxon>Eurotiales</taxon>
        <taxon>Trichocomaceae</taxon>
        <taxon>Talaromyces</taxon>
        <taxon>Talaromyces sect. Bacilispori</taxon>
    </lineage>
</organism>
<feature type="compositionally biased region" description="Polar residues" evidence="8">
    <location>
        <begin position="1"/>
        <end position="14"/>
    </location>
</feature>
<keyword evidence="3" id="KW-0677">Repeat</keyword>
<keyword evidence="6" id="KW-0539">Nucleus</keyword>
<evidence type="ECO:0000256" key="7">
    <source>
        <dbReference type="PROSITE-ProRule" id="PRU00042"/>
    </source>
</evidence>
<dbReference type="GeneID" id="70250428"/>